<dbReference type="AlphaFoldDB" id="X0QKD8"/>
<accession>X0QKD8</accession>
<dbReference type="GO" id="GO:0009252">
    <property type="term" value="P:peptidoglycan biosynthetic process"/>
    <property type="evidence" value="ECO:0007669"/>
    <property type="project" value="UniProtKB-KW"/>
</dbReference>
<comment type="subcellular location">
    <subcellularLocation>
        <location evidence="1">Membrane</location>
        <topology evidence="1">Multi-pass membrane protein</topology>
    </subcellularLocation>
</comment>
<keyword evidence="18" id="KW-0131">Cell cycle</keyword>
<keyword evidence="4 17" id="KW-0812">Transmembrane</keyword>
<feature type="transmembrane region" description="Helical" evidence="17">
    <location>
        <begin position="296"/>
        <end position="317"/>
    </location>
</feature>
<keyword evidence="2" id="KW-0328">Glycosyltransferase</keyword>
<evidence type="ECO:0000256" key="15">
    <source>
        <dbReference type="ARBA" id="ARBA00049902"/>
    </source>
</evidence>
<keyword evidence="3" id="KW-0808">Transferase</keyword>
<evidence type="ECO:0000256" key="4">
    <source>
        <dbReference type="ARBA" id="ARBA00022692"/>
    </source>
</evidence>
<dbReference type="EMBL" id="AZGA01000002">
    <property type="protein sequence ID" value="KRM36607.1"/>
    <property type="molecule type" value="Genomic_DNA"/>
</dbReference>
<feature type="transmembrane region" description="Helical" evidence="17">
    <location>
        <begin position="179"/>
        <end position="196"/>
    </location>
</feature>
<evidence type="ECO:0000256" key="11">
    <source>
        <dbReference type="ARBA" id="ARBA00038053"/>
    </source>
</evidence>
<gene>
    <name evidence="18" type="ORF">FC83_GL002481</name>
</gene>
<evidence type="ECO:0000256" key="2">
    <source>
        <dbReference type="ARBA" id="ARBA00022676"/>
    </source>
</evidence>
<evidence type="ECO:0000256" key="8">
    <source>
        <dbReference type="ARBA" id="ARBA00023136"/>
    </source>
</evidence>
<feature type="transmembrane region" description="Helical" evidence="17">
    <location>
        <begin position="153"/>
        <end position="173"/>
    </location>
</feature>
<dbReference type="GO" id="GO:0032153">
    <property type="term" value="C:cell division site"/>
    <property type="evidence" value="ECO:0007669"/>
    <property type="project" value="TreeGrafter"/>
</dbReference>
<comment type="similarity">
    <text evidence="11">Belongs to the SEDS family. FtsW subfamily.</text>
</comment>
<dbReference type="STRING" id="1423734.FC83_GL002481"/>
<reference evidence="18 19" key="1">
    <citation type="journal article" date="2015" name="Genome Announc.">
        <title>Expanding the biotechnology potential of lactobacilli through comparative genomics of 213 strains and associated genera.</title>
        <authorList>
            <person name="Sun Z."/>
            <person name="Harris H.M."/>
            <person name="McCann A."/>
            <person name="Guo C."/>
            <person name="Argimon S."/>
            <person name="Zhang W."/>
            <person name="Yang X."/>
            <person name="Jeffery I.B."/>
            <person name="Cooney J.C."/>
            <person name="Kagawa T.F."/>
            <person name="Liu W."/>
            <person name="Song Y."/>
            <person name="Salvetti E."/>
            <person name="Wrobel A."/>
            <person name="Rasinkangas P."/>
            <person name="Parkhill J."/>
            <person name="Rea M.C."/>
            <person name="O'Sullivan O."/>
            <person name="Ritari J."/>
            <person name="Douillard F.P."/>
            <person name="Paul Ross R."/>
            <person name="Yang R."/>
            <person name="Briner A.E."/>
            <person name="Felis G.E."/>
            <person name="de Vos W.M."/>
            <person name="Barrangou R."/>
            <person name="Klaenhammer T.R."/>
            <person name="Caufield P.W."/>
            <person name="Cui Y."/>
            <person name="Zhang H."/>
            <person name="O'Toole P.W."/>
        </authorList>
    </citation>
    <scope>NUCLEOTIDE SEQUENCE [LARGE SCALE GENOMIC DNA]</scope>
    <source>
        <strain evidence="18 19">DSM 18527</strain>
    </source>
</reference>
<organism evidence="18 19">
    <name type="scientific">Agrilactobacillus composti DSM 18527 = JCM 14202</name>
    <dbReference type="NCBI Taxonomy" id="1423734"/>
    <lineage>
        <taxon>Bacteria</taxon>
        <taxon>Bacillati</taxon>
        <taxon>Bacillota</taxon>
        <taxon>Bacilli</taxon>
        <taxon>Lactobacillales</taxon>
        <taxon>Lactobacillaceae</taxon>
        <taxon>Agrilactobacillus</taxon>
    </lineage>
</organism>
<dbReference type="RefSeq" id="WP_235184225.1">
    <property type="nucleotide sequence ID" value="NZ_AZGA01000002.1"/>
</dbReference>
<evidence type="ECO:0000256" key="14">
    <source>
        <dbReference type="ARBA" id="ARBA00044770"/>
    </source>
</evidence>
<comment type="catalytic activity">
    <reaction evidence="15">
        <text>[GlcNAc-(1-&gt;4)-Mur2Ac(oyl-L-Ala-gamma-D-Glu-L-Lys-D-Ala-D-Ala)](n)-di-trans,octa-cis-undecaprenyl diphosphate + beta-D-GlcNAc-(1-&gt;4)-Mur2Ac(oyl-L-Ala-gamma-D-Glu-L-Lys-D-Ala-D-Ala)-di-trans,octa-cis-undecaprenyl diphosphate = [GlcNAc-(1-&gt;4)-Mur2Ac(oyl-L-Ala-gamma-D-Glu-L-Lys-D-Ala-D-Ala)](n+1)-di-trans,octa-cis-undecaprenyl diphosphate + di-trans,octa-cis-undecaprenyl diphosphate + H(+)</text>
        <dbReference type="Rhea" id="RHEA:23708"/>
        <dbReference type="Rhea" id="RHEA-COMP:9602"/>
        <dbReference type="Rhea" id="RHEA-COMP:9603"/>
        <dbReference type="ChEBI" id="CHEBI:15378"/>
        <dbReference type="ChEBI" id="CHEBI:58405"/>
        <dbReference type="ChEBI" id="CHEBI:60033"/>
        <dbReference type="ChEBI" id="CHEBI:78435"/>
        <dbReference type="EC" id="2.4.99.28"/>
    </reaction>
</comment>
<evidence type="ECO:0000256" key="3">
    <source>
        <dbReference type="ARBA" id="ARBA00022679"/>
    </source>
</evidence>
<comment type="caution">
    <text evidence="18">The sequence shown here is derived from an EMBL/GenBank/DDBJ whole genome shotgun (WGS) entry which is preliminary data.</text>
</comment>
<evidence type="ECO:0000313" key="18">
    <source>
        <dbReference type="EMBL" id="KRM36607.1"/>
    </source>
</evidence>
<dbReference type="GO" id="GO:0015648">
    <property type="term" value="F:lipid-linked peptidoglycan transporter activity"/>
    <property type="evidence" value="ECO:0007669"/>
    <property type="project" value="TreeGrafter"/>
</dbReference>
<protein>
    <recommendedName>
        <fullName evidence="12">Probable peptidoglycan glycosyltransferase FtsW</fullName>
        <ecNumber evidence="14">2.4.99.28</ecNumber>
    </recommendedName>
    <alternativeName>
        <fullName evidence="13">Cell division protein FtsW</fullName>
    </alternativeName>
    <alternativeName>
        <fullName evidence="10">Cell wall polymerase</fullName>
    </alternativeName>
    <alternativeName>
        <fullName evidence="9">Peptidoglycan polymerase</fullName>
    </alternativeName>
</protein>
<evidence type="ECO:0000256" key="13">
    <source>
        <dbReference type="ARBA" id="ARBA00041418"/>
    </source>
</evidence>
<comment type="function">
    <text evidence="16">Peptidoglycan polymerase that is essential for cell division.</text>
</comment>
<sequence length="395" mass="43374">MQIFRNIRRKLPYLDYYIIIPTLLLIAIGIVMVYSASSDILAVNHLDPTTYLRRQIFWAIGGLFIMLICTFGNMGFLRNAKVMLWIIGITLVLLFYLIILQKVHPAAAVNGAVAWINLGPINIQPTEIAKVTIILYLAFIFDKRGPNLVKGQIIHNLVGPVALVGFITLLVLLQPDTGGASILALIVSIMIFSAGIPIGWGLSFIVGIGSLIPLAINFLKKFPINFLEHSYQYQRILSFLYPFQRERTGGSQLVNSYIAINNGGWLGRGIGNSIQKKGYLPVPYTDFILAVLSEELGVIGVVCVLGLLFFLICRIIFVGIHAHTTYRSLICYGTAAMMLVQASFNIAGVIGFLPITGVTLPFISYGGSSIITLSIAIGLVLSISLKEKREAKLRS</sequence>
<proteinExistence type="inferred from homology"/>
<dbReference type="PANTHER" id="PTHR30474:SF2">
    <property type="entry name" value="PEPTIDOGLYCAN GLYCOSYLTRANSFERASE FTSW-RELATED"/>
    <property type="match status" value="1"/>
</dbReference>
<evidence type="ECO:0000256" key="17">
    <source>
        <dbReference type="SAM" id="Phobius"/>
    </source>
</evidence>
<dbReference type="GO" id="GO:0008955">
    <property type="term" value="F:peptidoglycan glycosyltransferase activity"/>
    <property type="evidence" value="ECO:0007669"/>
    <property type="project" value="UniProtKB-EC"/>
</dbReference>
<evidence type="ECO:0000256" key="6">
    <source>
        <dbReference type="ARBA" id="ARBA00022984"/>
    </source>
</evidence>
<evidence type="ECO:0000313" key="19">
    <source>
        <dbReference type="Proteomes" id="UP000051236"/>
    </source>
</evidence>
<dbReference type="Proteomes" id="UP000051236">
    <property type="component" value="Unassembled WGS sequence"/>
</dbReference>
<evidence type="ECO:0000256" key="9">
    <source>
        <dbReference type="ARBA" id="ARBA00032370"/>
    </source>
</evidence>
<evidence type="ECO:0000256" key="16">
    <source>
        <dbReference type="ARBA" id="ARBA00049966"/>
    </source>
</evidence>
<dbReference type="GO" id="GO:0005886">
    <property type="term" value="C:plasma membrane"/>
    <property type="evidence" value="ECO:0007669"/>
    <property type="project" value="TreeGrafter"/>
</dbReference>
<feature type="transmembrane region" description="Helical" evidence="17">
    <location>
        <begin position="329"/>
        <end position="356"/>
    </location>
</feature>
<evidence type="ECO:0000256" key="10">
    <source>
        <dbReference type="ARBA" id="ARBA00033270"/>
    </source>
</evidence>
<evidence type="ECO:0000256" key="5">
    <source>
        <dbReference type="ARBA" id="ARBA00022960"/>
    </source>
</evidence>
<keyword evidence="5" id="KW-0133">Cell shape</keyword>
<feature type="transmembrane region" description="Helical" evidence="17">
    <location>
        <begin position="362"/>
        <end position="385"/>
    </location>
</feature>
<dbReference type="PATRIC" id="fig|1423734.3.peg.2516"/>
<feature type="transmembrane region" description="Helical" evidence="17">
    <location>
        <begin position="16"/>
        <end position="36"/>
    </location>
</feature>
<keyword evidence="8 17" id="KW-0472">Membrane</keyword>
<dbReference type="GO" id="GO:0008360">
    <property type="term" value="P:regulation of cell shape"/>
    <property type="evidence" value="ECO:0007669"/>
    <property type="project" value="UniProtKB-KW"/>
</dbReference>
<dbReference type="GO" id="GO:0051301">
    <property type="term" value="P:cell division"/>
    <property type="evidence" value="ECO:0007669"/>
    <property type="project" value="UniProtKB-KW"/>
</dbReference>
<evidence type="ECO:0000256" key="12">
    <source>
        <dbReference type="ARBA" id="ARBA00041185"/>
    </source>
</evidence>
<keyword evidence="6" id="KW-0573">Peptidoglycan synthesis</keyword>
<dbReference type="InterPro" id="IPR001182">
    <property type="entry name" value="FtsW/RodA"/>
</dbReference>
<feature type="transmembrane region" description="Helical" evidence="17">
    <location>
        <begin position="82"/>
        <end position="101"/>
    </location>
</feature>
<dbReference type="EC" id="2.4.99.28" evidence="14"/>
<dbReference type="Pfam" id="PF01098">
    <property type="entry name" value="FTSW_RODA_SPOVE"/>
    <property type="match status" value="1"/>
</dbReference>
<evidence type="ECO:0000256" key="7">
    <source>
        <dbReference type="ARBA" id="ARBA00022989"/>
    </source>
</evidence>
<keyword evidence="19" id="KW-1185">Reference proteome</keyword>
<keyword evidence="7 17" id="KW-1133">Transmembrane helix</keyword>
<name>X0QKD8_9LACO</name>
<dbReference type="eggNOG" id="COG0772">
    <property type="taxonomic scope" value="Bacteria"/>
</dbReference>
<evidence type="ECO:0000256" key="1">
    <source>
        <dbReference type="ARBA" id="ARBA00004141"/>
    </source>
</evidence>
<keyword evidence="18" id="KW-0132">Cell division</keyword>
<dbReference type="PANTHER" id="PTHR30474">
    <property type="entry name" value="CELL CYCLE PROTEIN"/>
    <property type="match status" value="1"/>
</dbReference>
<feature type="transmembrane region" description="Helical" evidence="17">
    <location>
        <begin position="56"/>
        <end position="75"/>
    </location>
</feature>